<dbReference type="Proteomes" id="UP001596435">
    <property type="component" value="Unassembled WGS sequence"/>
</dbReference>
<organism evidence="1 2">
    <name type="scientific">Kitasatospora paranensis</name>
    <dbReference type="NCBI Taxonomy" id="258053"/>
    <lineage>
        <taxon>Bacteria</taxon>
        <taxon>Bacillati</taxon>
        <taxon>Actinomycetota</taxon>
        <taxon>Actinomycetes</taxon>
        <taxon>Kitasatosporales</taxon>
        <taxon>Streptomycetaceae</taxon>
        <taxon>Kitasatospora</taxon>
    </lineage>
</organism>
<evidence type="ECO:0000313" key="1">
    <source>
        <dbReference type="EMBL" id="MFC7183878.1"/>
    </source>
</evidence>
<reference evidence="2" key="1">
    <citation type="journal article" date="2019" name="Int. J. Syst. Evol. Microbiol.">
        <title>The Global Catalogue of Microorganisms (GCM) 10K type strain sequencing project: providing services to taxonomists for standard genome sequencing and annotation.</title>
        <authorList>
            <consortium name="The Broad Institute Genomics Platform"/>
            <consortium name="The Broad Institute Genome Sequencing Center for Infectious Disease"/>
            <person name="Wu L."/>
            <person name="Ma J."/>
        </authorList>
    </citation>
    <scope>NUCLEOTIDE SEQUENCE [LARGE SCALE GENOMIC DNA]</scope>
    <source>
        <strain evidence="2">CGMCC 1.12859</strain>
    </source>
</reference>
<evidence type="ECO:0000313" key="2">
    <source>
        <dbReference type="Proteomes" id="UP001596435"/>
    </source>
</evidence>
<accession>A0ABW2G983</accession>
<gene>
    <name evidence="1" type="ORF">ACFQMG_30460</name>
</gene>
<proteinExistence type="predicted"/>
<keyword evidence="2" id="KW-1185">Reference proteome</keyword>
<dbReference type="RefSeq" id="WP_345704507.1">
    <property type="nucleotide sequence ID" value="NZ_BAABKV010000001.1"/>
</dbReference>
<comment type="caution">
    <text evidence="1">The sequence shown here is derived from an EMBL/GenBank/DDBJ whole genome shotgun (WGS) entry which is preliminary data.</text>
</comment>
<name>A0ABW2G983_9ACTN</name>
<protein>
    <submittedName>
        <fullName evidence="1">Uncharacterized protein</fullName>
    </submittedName>
</protein>
<sequence>MRTLLPWCLVDRGILGKGTQDCGAHEWYNHDDRVARCYHCETGERPWPPTADKAAPPREG</sequence>
<dbReference type="EMBL" id="JBHTAJ010000081">
    <property type="protein sequence ID" value="MFC7183878.1"/>
    <property type="molecule type" value="Genomic_DNA"/>
</dbReference>